<protein>
    <submittedName>
        <fullName evidence="2">Stress response protein YsnF</fullName>
    </submittedName>
</protein>
<dbReference type="Pfam" id="PF09557">
    <property type="entry name" value="DUF2382"/>
    <property type="match status" value="1"/>
</dbReference>
<dbReference type="EMBL" id="LR216287">
    <property type="protein sequence ID" value="VFJ13936.1"/>
    <property type="molecule type" value="Genomic_DNA"/>
</dbReference>
<dbReference type="RefSeq" id="WP_134484033.1">
    <property type="nucleotide sequence ID" value="NZ_LR216287.1"/>
</dbReference>
<evidence type="ECO:0000313" key="2">
    <source>
        <dbReference type="EMBL" id="VFJ13936.1"/>
    </source>
</evidence>
<keyword evidence="3" id="KW-1185">Reference proteome</keyword>
<name>A0A484IG42_9ARCH</name>
<feature type="domain" description="DUF2382" evidence="1">
    <location>
        <begin position="117"/>
        <end position="216"/>
    </location>
</feature>
<sequence>MSSHIDWSDVIKKEARGLNDADFGEVQEVTTNFVISQKGLIDIETFGIPKEKAESYDGSVLRFGVSEDEALSKYRGDGEEDYIEMISQKEDDSTIDRVKTPLQSTQDDETIDSTTVPLMEEKIEVSKHIEEVTATIVKNPMTETKIIEVPVTHEEISIERRKTSGEQAFTDQKPVTRTEEIEIPVKREEIDVNKRPYIKEEVIVKKKPVTETREITQ</sequence>
<dbReference type="GeneID" id="39420947"/>
<dbReference type="PANTHER" id="PTHR38463:SF1">
    <property type="entry name" value="STRESS RESPONSE PROTEIN YSNF"/>
    <property type="match status" value="1"/>
</dbReference>
<dbReference type="Proteomes" id="UP000294299">
    <property type="component" value="Chromosome NFRAN"/>
</dbReference>
<reference evidence="2 3" key="1">
    <citation type="submission" date="2019-02" db="EMBL/GenBank/DDBJ databases">
        <authorList>
            <person name="Lehtovirta-Morley E L."/>
        </authorList>
    </citation>
    <scope>NUCLEOTIDE SEQUENCE [LARGE SCALE GENOMIC DNA]</scope>
    <source>
        <strain evidence="2">NFRAN1</strain>
    </source>
</reference>
<gene>
    <name evidence="2" type="primary">ysnF</name>
    <name evidence="2" type="ORF">NFRAN_1614</name>
</gene>
<organism evidence="2 3">
    <name type="scientific">Candidatus Nitrosocosmicus franklandianus</name>
    <dbReference type="NCBI Taxonomy" id="1798806"/>
    <lineage>
        <taxon>Archaea</taxon>
        <taxon>Nitrososphaerota</taxon>
        <taxon>Nitrososphaeria</taxon>
        <taxon>Nitrososphaerales</taxon>
        <taxon>Nitrososphaeraceae</taxon>
        <taxon>Candidatus Nitrosocosmicus</taxon>
    </lineage>
</organism>
<proteinExistence type="predicted"/>
<dbReference type="AlphaFoldDB" id="A0A484IG42"/>
<dbReference type="InterPro" id="IPR019060">
    <property type="entry name" value="DUF2382"/>
</dbReference>
<evidence type="ECO:0000313" key="3">
    <source>
        <dbReference type="Proteomes" id="UP000294299"/>
    </source>
</evidence>
<accession>A0A484IG42</accession>
<dbReference type="NCBIfam" id="TIGR02271">
    <property type="entry name" value="YsnF/AvaK domain"/>
    <property type="match status" value="1"/>
</dbReference>
<evidence type="ECO:0000259" key="1">
    <source>
        <dbReference type="Pfam" id="PF09557"/>
    </source>
</evidence>
<dbReference type="InterPro" id="IPR052967">
    <property type="entry name" value="Stress_Response_Assoc"/>
</dbReference>
<dbReference type="PANTHER" id="PTHR38463">
    <property type="entry name" value="STRESS RESPONSE PROTEIN YSNF"/>
    <property type="match status" value="1"/>
</dbReference>
<dbReference type="KEGG" id="nfn:NFRAN_1614"/>
<dbReference type="OrthoDB" id="11897at2157"/>